<evidence type="ECO:0000313" key="2">
    <source>
        <dbReference type="Proteomes" id="UP000789570"/>
    </source>
</evidence>
<evidence type="ECO:0000313" key="1">
    <source>
        <dbReference type="EMBL" id="CAG8567515.1"/>
    </source>
</evidence>
<dbReference type="AlphaFoldDB" id="A0A9N9BGA1"/>
<keyword evidence="2" id="KW-1185">Reference proteome</keyword>
<sequence length="109" mass="12532">MGRRSRQKNHLVLLSLKDKPIITEDSPFEGDSEVSSDDEVMWADSELDNKPGNTLRKLLPESYNNIDIISLSSTESEIESDFDDENELKKLIPFIEKKLQDKILLPEQK</sequence>
<dbReference type="EMBL" id="CAJVPQ010001738">
    <property type="protein sequence ID" value="CAG8567515.1"/>
    <property type="molecule type" value="Genomic_DNA"/>
</dbReference>
<name>A0A9N9BGA1_9GLOM</name>
<gene>
    <name evidence="1" type="ORF">FCALED_LOCUS6924</name>
</gene>
<proteinExistence type="predicted"/>
<comment type="caution">
    <text evidence="1">The sequence shown here is derived from an EMBL/GenBank/DDBJ whole genome shotgun (WGS) entry which is preliminary data.</text>
</comment>
<dbReference type="Proteomes" id="UP000789570">
    <property type="component" value="Unassembled WGS sequence"/>
</dbReference>
<organism evidence="1 2">
    <name type="scientific">Funneliformis caledonium</name>
    <dbReference type="NCBI Taxonomy" id="1117310"/>
    <lineage>
        <taxon>Eukaryota</taxon>
        <taxon>Fungi</taxon>
        <taxon>Fungi incertae sedis</taxon>
        <taxon>Mucoromycota</taxon>
        <taxon>Glomeromycotina</taxon>
        <taxon>Glomeromycetes</taxon>
        <taxon>Glomerales</taxon>
        <taxon>Glomeraceae</taxon>
        <taxon>Funneliformis</taxon>
    </lineage>
</organism>
<accession>A0A9N9BGA1</accession>
<reference evidence="1" key="1">
    <citation type="submission" date="2021-06" db="EMBL/GenBank/DDBJ databases">
        <authorList>
            <person name="Kallberg Y."/>
            <person name="Tangrot J."/>
            <person name="Rosling A."/>
        </authorList>
    </citation>
    <scope>NUCLEOTIDE SEQUENCE</scope>
    <source>
        <strain evidence="1">UK204</strain>
    </source>
</reference>
<protein>
    <submittedName>
        <fullName evidence="1">7771_t:CDS:1</fullName>
    </submittedName>
</protein>